<dbReference type="STRING" id="112903.SAMN04490178_101145"/>
<dbReference type="PANTHER" id="PTHR39341">
    <property type="entry name" value="BSL7085 PROTEIN"/>
    <property type="match status" value="1"/>
</dbReference>
<dbReference type="OrthoDB" id="15017at2"/>
<dbReference type="Proteomes" id="UP000198847">
    <property type="component" value="Unassembled WGS sequence"/>
</dbReference>
<dbReference type="InterPro" id="IPR023883">
    <property type="entry name" value="CHP03980_redox-disulphide"/>
</dbReference>
<dbReference type="EMBL" id="FODY01000001">
    <property type="protein sequence ID" value="SEO30359.1"/>
    <property type="molecule type" value="Genomic_DNA"/>
</dbReference>
<dbReference type="Gene3D" id="1.10.3910.10">
    <property type="entry name" value="SP0561-like"/>
    <property type="match status" value="1"/>
</dbReference>
<sequence>MITKDTPILEALQSHPQARKIFALYGMSCIGCMGSARETIASGAKMHNIDVNALLRELNQPKEKE</sequence>
<keyword evidence="3" id="KW-1185">Reference proteome</keyword>
<proteinExistence type="predicted"/>
<name>A0A1H8NLH2_9FIRM</name>
<feature type="domain" description="DUF1858" evidence="1">
    <location>
        <begin position="2"/>
        <end position="54"/>
    </location>
</feature>
<dbReference type="PANTHER" id="PTHR39341:SF1">
    <property type="entry name" value="DUF1858 DOMAIN-CONTAINING PROTEIN"/>
    <property type="match status" value="1"/>
</dbReference>
<dbReference type="InterPro" id="IPR038062">
    <property type="entry name" value="ScdA-like_N_sf"/>
</dbReference>
<reference evidence="2 3" key="1">
    <citation type="submission" date="2016-10" db="EMBL/GenBank/DDBJ databases">
        <authorList>
            <person name="de Groot N.N."/>
        </authorList>
    </citation>
    <scope>NUCLEOTIDE SEQUENCE [LARGE SCALE GENOMIC DNA]</scope>
    <source>
        <strain evidence="2 3">DSM 13305</strain>
    </source>
</reference>
<dbReference type="RefSeq" id="WP_091743473.1">
    <property type="nucleotide sequence ID" value="NZ_FODY01000001.1"/>
</dbReference>
<dbReference type="SUPFAM" id="SSF140683">
    <property type="entry name" value="SP0561-like"/>
    <property type="match status" value="1"/>
</dbReference>
<accession>A0A1H8NLH2</accession>
<evidence type="ECO:0000313" key="3">
    <source>
        <dbReference type="Proteomes" id="UP000198847"/>
    </source>
</evidence>
<gene>
    <name evidence="2" type="ORF">SAMN04490178_101145</name>
</gene>
<protein>
    <submittedName>
        <fullName evidence="2">Hybrid cluster protein-associated redox disulfide domain-containing protein</fullName>
    </submittedName>
</protein>
<dbReference type="Pfam" id="PF08984">
    <property type="entry name" value="DUF1858"/>
    <property type="match status" value="1"/>
</dbReference>
<evidence type="ECO:0000259" key="1">
    <source>
        <dbReference type="Pfam" id="PF08984"/>
    </source>
</evidence>
<evidence type="ECO:0000313" key="2">
    <source>
        <dbReference type="EMBL" id="SEO30359.1"/>
    </source>
</evidence>
<dbReference type="NCBIfam" id="TIGR03980">
    <property type="entry name" value="prismane_assoc"/>
    <property type="match status" value="1"/>
</dbReference>
<dbReference type="AlphaFoldDB" id="A0A1H8NLH2"/>
<dbReference type="InterPro" id="IPR015077">
    <property type="entry name" value="DUF1858"/>
</dbReference>
<organism evidence="2 3">
    <name type="scientific">Propionispora vibrioides</name>
    <dbReference type="NCBI Taxonomy" id="112903"/>
    <lineage>
        <taxon>Bacteria</taxon>
        <taxon>Bacillati</taxon>
        <taxon>Bacillota</taxon>
        <taxon>Negativicutes</taxon>
        <taxon>Selenomonadales</taxon>
        <taxon>Sporomusaceae</taxon>
        <taxon>Propionispora</taxon>
    </lineage>
</organism>